<protein>
    <submittedName>
        <fullName evidence="3">Uncharacterized protein</fullName>
    </submittedName>
</protein>
<evidence type="ECO:0000256" key="1">
    <source>
        <dbReference type="SAM" id="Phobius"/>
    </source>
</evidence>
<keyword evidence="1" id="KW-0812">Transmembrane</keyword>
<feature type="transmembrane region" description="Helical" evidence="1">
    <location>
        <begin position="12"/>
        <end position="36"/>
    </location>
</feature>
<organism evidence="3">
    <name type="scientific">Fagus sylvatica</name>
    <name type="common">Beechnut</name>
    <dbReference type="NCBI Taxonomy" id="28930"/>
    <lineage>
        <taxon>Eukaryota</taxon>
        <taxon>Viridiplantae</taxon>
        <taxon>Streptophyta</taxon>
        <taxon>Embryophyta</taxon>
        <taxon>Tracheophyta</taxon>
        <taxon>Spermatophyta</taxon>
        <taxon>Magnoliopsida</taxon>
        <taxon>eudicotyledons</taxon>
        <taxon>Gunneridae</taxon>
        <taxon>Pentapetalae</taxon>
        <taxon>rosids</taxon>
        <taxon>fabids</taxon>
        <taxon>Fagales</taxon>
        <taxon>Fagaceae</taxon>
        <taxon>Fagus</taxon>
    </lineage>
</organism>
<name>A0A2N9FXN4_FAGSY</name>
<accession>A0A2N9FXN4</accession>
<keyword evidence="1" id="KW-0472">Membrane</keyword>
<proteinExistence type="predicted"/>
<reference evidence="3" key="1">
    <citation type="submission" date="2018-02" db="EMBL/GenBank/DDBJ databases">
        <authorList>
            <person name="Cohen D.B."/>
            <person name="Kent A.D."/>
        </authorList>
    </citation>
    <scope>NUCLEOTIDE SEQUENCE</scope>
</reference>
<gene>
    <name evidence="2" type="ORF">FSB_LOCUS14987</name>
    <name evidence="3" type="ORF">FSB_LOCUS19752</name>
</gene>
<dbReference type="AlphaFoldDB" id="A0A2N9FXN4"/>
<keyword evidence="1" id="KW-1133">Transmembrane helix</keyword>
<dbReference type="EMBL" id="OIVN01000893">
    <property type="protein sequence ID" value="SPC87105.1"/>
    <property type="molecule type" value="Genomic_DNA"/>
</dbReference>
<sequence>MEVKNAKGGTYPLALMFVMLIVLLLNAYCCGAAVIVKSNTTVHCNGRLDECLIEDDLELEFLINPYISRVLADAPSQYNPAADNNGDSCPKCEIYKTGTATKTVCKPCTQGCKKPNEFNRQCKSDPPP</sequence>
<evidence type="ECO:0000313" key="3">
    <source>
        <dbReference type="EMBL" id="SPC91870.1"/>
    </source>
</evidence>
<evidence type="ECO:0000313" key="2">
    <source>
        <dbReference type="EMBL" id="SPC87105.1"/>
    </source>
</evidence>
<dbReference type="EMBL" id="OIVN01001260">
    <property type="protein sequence ID" value="SPC91870.1"/>
    <property type="molecule type" value="Genomic_DNA"/>
</dbReference>